<name>A0ABM8AAQ8_9DEIO</name>
<keyword evidence="2" id="KW-1185">Reference proteome</keyword>
<dbReference type="Proteomes" id="UP001064971">
    <property type="component" value="Chromosome"/>
</dbReference>
<protein>
    <submittedName>
        <fullName evidence="1">Uncharacterized protein</fullName>
    </submittedName>
</protein>
<proteinExistence type="predicted"/>
<gene>
    <name evidence="1" type="ORF">DAETH_08140</name>
</gene>
<sequence>MVEQQAGTHPEGVREGPQAEVREAVLQHVGGGSPQKIGFGLWIRRSPHMLLSRYGNKCGGYGG</sequence>
<evidence type="ECO:0000313" key="2">
    <source>
        <dbReference type="Proteomes" id="UP001064971"/>
    </source>
</evidence>
<dbReference type="EMBL" id="AP026560">
    <property type="protein sequence ID" value="BDP40845.1"/>
    <property type="molecule type" value="Genomic_DNA"/>
</dbReference>
<organism evidence="1 2">
    <name type="scientific">Deinococcus aetherius</name>
    <dbReference type="NCBI Taxonomy" id="200252"/>
    <lineage>
        <taxon>Bacteria</taxon>
        <taxon>Thermotogati</taxon>
        <taxon>Deinococcota</taxon>
        <taxon>Deinococci</taxon>
        <taxon>Deinococcales</taxon>
        <taxon>Deinococcaceae</taxon>
        <taxon>Deinococcus</taxon>
    </lineage>
</organism>
<reference evidence="1" key="1">
    <citation type="submission" date="2022-07" db="EMBL/GenBank/DDBJ databases">
        <title>Complete Genome Sequence of the Radioresistant Bacterium Deinococcus aetherius ST0316, Isolated from the Air Dust collected in Lower Stratosphere above Japan.</title>
        <authorList>
            <person name="Satoh K."/>
            <person name="Hagiwara K."/>
            <person name="Katsumata K."/>
            <person name="Kubo A."/>
            <person name="Yokobori S."/>
            <person name="Yamagishi A."/>
            <person name="Oono Y."/>
            <person name="Narumi I."/>
        </authorList>
    </citation>
    <scope>NUCLEOTIDE SEQUENCE</scope>
    <source>
        <strain evidence="1">ST0316</strain>
    </source>
</reference>
<accession>A0ABM8AAQ8</accession>
<evidence type="ECO:0000313" key="1">
    <source>
        <dbReference type="EMBL" id="BDP40845.1"/>
    </source>
</evidence>